<evidence type="ECO:0000256" key="1">
    <source>
        <dbReference type="SAM" id="MobiDB-lite"/>
    </source>
</evidence>
<feature type="compositionally biased region" description="Basic and acidic residues" evidence="1">
    <location>
        <begin position="284"/>
        <end position="303"/>
    </location>
</feature>
<proteinExistence type="predicted"/>
<evidence type="ECO:0000313" key="3">
    <source>
        <dbReference type="Proteomes" id="UP001174934"/>
    </source>
</evidence>
<protein>
    <submittedName>
        <fullName evidence="2">Uncharacterized protein</fullName>
    </submittedName>
</protein>
<dbReference type="EMBL" id="JAULSR010000005">
    <property type="protein sequence ID" value="KAK0618212.1"/>
    <property type="molecule type" value="Genomic_DNA"/>
</dbReference>
<dbReference type="AlphaFoldDB" id="A0AA39WMM8"/>
<feature type="compositionally biased region" description="Low complexity" evidence="1">
    <location>
        <begin position="162"/>
        <end position="176"/>
    </location>
</feature>
<feature type="compositionally biased region" description="Polar residues" evidence="1">
    <location>
        <begin position="177"/>
        <end position="187"/>
    </location>
</feature>
<sequence>MCYETTTRFLGCGHVVTALDRCERHCRGWPAHIEQKEDSCGKCCRRPLRTITTTAFSSPTSAPTSTSGGGYLTALGPRPTTITEHGNGDGRSAVEREATNTRHHHHYHHHHPRQGGGHYEVAKIVVDEIPVFKARRLSHGDGEDSRAVDQAPRRRDSFSAPQHQHQQQQQQQQQQQNRGQVVVQNKASTHHGGDVTVNSDLKSILLNFKNNQPRDDNQHDDSHNNRRHGRTHTHHEDTPSQPVSNNRSWDLNGDGAPGVRNNQHHHRSQQQQQRRASLGATVESRPEEDGTSAKDDRHVHFRV</sequence>
<dbReference type="Proteomes" id="UP001174934">
    <property type="component" value="Unassembled WGS sequence"/>
</dbReference>
<feature type="region of interest" description="Disordered" evidence="1">
    <location>
        <begin position="55"/>
        <end position="92"/>
    </location>
</feature>
<feature type="compositionally biased region" description="Low complexity" evidence="1">
    <location>
        <begin position="55"/>
        <end position="66"/>
    </location>
</feature>
<gene>
    <name evidence="2" type="ORF">B0T17DRAFT_601156</name>
</gene>
<accession>A0AA39WMM8</accession>
<feature type="region of interest" description="Disordered" evidence="1">
    <location>
        <begin position="210"/>
        <end position="303"/>
    </location>
</feature>
<feature type="compositionally biased region" description="Polar residues" evidence="1">
    <location>
        <begin position="239"/>
        <end position="249"/>
    </location>
</feature>
<reference evidence="2" key="1">
    <citation type="submission" date="2023-06" db="EMBL/GenBank/DDBJ databases">
        <title>Genome-scale phylogeny and comparative genomics of the fungal order Sordariales.</title>
        <authorList>
            <consortium name="Lawrence Berkeley National Laboratory"/>
            <person name="Hensen N."/>
            <person name="Bonometti L."/>
            <person name="Westerberg I."/>
            <person name="Brannstrom I.O."/>
            <person name="Guillou S."/>
            <person name="Cros-Aarteil S."/>
            <person name="Calhoun S."/>
            <person name="Haridas S."/>
            <person name="Kuo A."/>
            <person name="Mondo S."/>
            <person name="Pangilinan J."/>
            <person name="Riley R."/>
            <person name="LaButti K."/>
            <person name="Andreopoulos B."/>
            <person name="Lipzen A."/>
            <person name="Chen C."/>
            <person name="Yanf M."/>
            <person name="Daum C."/>
            <person name="Ng V."/>
            <person name="Clum A."/>
            <person name="Steindorff A."/>
            <person name="Ohm R."/>
            <person name="Martin F."/>
            <person name="Silar P."/>
            <person name="Natvig D."/>
            <person name="Lalanne C."/>
            <person name="Gautier V."/>
            <person name="Ament-velasquez S.L."/>
            <person name="Kruys A."/>
            <person name="Hutchinson M.I."/>
            <person name="Powell A.J."/>
            <person name="Barry K."/>
            <person name="Miller A.N."/>
            <person name="Grigoriev I.V."/>
            <person name="Debuchy R."/>
            <person name="Gladieux P."/>
            <person name="Thoren M.H."/>
            <person name="Johannesson H."/>
        </authorList>
    </citation>
    <scope>NUCLEOTIDE SEQUENCE</scope>
    <source>
        <strain evidence="2">SMH3391-2</strain>
    </source>
</reference>
<feature type="compositionally biased region" description="Basic and acidic residues" evidence="1">
    <location>
        <begin position="212"/>
        <end position="224"/>
    </location>
</feature>
<organism evidence="2 3">
    <name type="scientific">Bombardia bombarda</name>
    <dbReference type="NCBI Taxonomy" id="252184"/>
    <lineage>
        <taxon>Eukaryota</taxon>
        <taxon>Fungi</taxon>
        <taxon>Dikarya</taxon>
        <taxon>Ascomycota</taxon>
        <taxon>Pezizomycotina</taxon>
        <taxon>Sordariomycetes</taxon>
        <taxon>Sordariomycetidae</taxon>
        <taxon>Sordariales</taxon>
        <taxon>Lasiosphaeriaceae</taxon>
        <taxon>Bombardia</taxon>
    </lineage>
</organism>
<name>A0AA39WMM8_9PEZI</name>
<keyword evidence="3" id="KW-1185">Reference proteome</keyword>
<feature type="compositionally biased region" description="Basic and acidic residues" evidence="1">
    <location>
        <begin position="138"/>
        <end position="157"/>
    </location>
</feature>
<feature type="region of interest" description="Disordered" evidence="1">
    <location>
        <begin position="136"/>
        <end position="198"/>
    </location>
</feature>
<evidence type="ECO:0000313" key="2">
    <source>
        <dbReference type="EMBL" id="KAK0618212.1"/>
    </source>
</evidence>
<comment type="caution">
    <text evidence="2">The sequence shown here is derived from an EMBL/GenBank/DDBJ whole genome shotgun (WGS) entry which is preliminary data.</text>
</comment>